<evidence type="ECO:0000313" key="17">
    <source>
        <dbReference type="EMBL" id="KAG6674123.1"/>
    </source>
</evidence>
<organism evidence="17 18">
    <name type="scientific">Carya illinoinensis</name>
    <name type="common">Pecan</name>
    <dbReference type="NCBI Taxonomy" id="32201"/>
    <lineage>
        <taxon>Eukaryota</taxon>
        <taxon>Viridiplantae</taxon>
        <taxon>Streptophyta</taxon>
        <taxon>Embryophyta</taxon>
        <taxon>Tracheophyta</taxon>
        <taxon>Spermatophyta</taxon>
        <taxon>Magnoliopsida</taxon>
        <taxon>eudicotyledons</taxon>
        <taxon>Gunneridae</taxon>
        <taxon>Pentapetalae</taxon>
        <taxon>rosids</taxon>
        <taxon>fabids</taxon>
        <taxon>Fagales</taxon>
        <taxon>Juglandaceae</taxon>
        <taxon>Carya</taxon>
    </lineage>
</organism>
<dbReference type="PROSITE" id="PS00108">
    <property type="entry name" value="PROTEIN_KINASE_ST"/>
    <property type="match status" value="1"/>
</dbReference>
<evidence type="ECO:0000256" key="15">
    <source>
        <dbReference type="RuleBase" id="RU000304"/>
    </source>
</evidence>
<keyword evidence="7 14" id="KW-0547">Nucleotide-binding</keyword>
<proteinExistence type="inferred from homology"/>
<comment type="caution">
    <text evidence="17">The sequence shown here is derived from an EMBL/GenBank/DDBJ whole genome shotgun (WGS) entry which is preliminary data.</text>
</comment>
<evidence type="ECO:0000256" key="6">
    <source>
        <dbReference type="ARBA" id="ARBA00022729"/>
    </source>
</evidence>
<keyword evidence="6" id="KW-0732">Signal</keyword>
<feature type="domain" description="Protein kinase" evidence="16">
    <location>
        <begin position="43"/>
        <end position="223"/>
    </location>
</feature>
<dbReference type="PANTHER" id="PTHR27005:SF468">
    <property type="entry name" value="OS01G0310500 PROTEIN"/>
    <property type="match status" value="1"/>
</dbReference>
<dbReference type="FunFam" id="1.10.510.10:FF:001023">
    <property type="entry name" value="Os07g0541700 protein"/>
    <property type="match status" value="1"/>
</dbReference>
<dbReference type="AlphaFoldDB" id="A0A922A305"/>
<protein>
    <recommendedName>
        <fullName evidence="2">non-specific serine/threonine protein kinase</fullName>
        <ecNumber evidence="2">2.7.11.1</ecNumber>
    </recommendedName>
</protein>
<reference evidence="17" key="1">
    <citation type="submission" date="2021-01" db="EMBL/GenBank/DDBJ databases">
        <authorList>
            <person name="Lovell J.T."/>
            <person name="Bentley N."/>
            <person name="Bhattarai G."/>
            <person name="Jenkins J.W."/>
            <person name="Sreedasyam A."/>
            <person name="Alarcon Y."/>
            <person name="Bock C."/>
            <person name="Boston L."/>
            <person name="Carlson J."/>
            <person name="Cervantes K."/>
            <person name="Clermont K."/>
            <person name="Krom N."/>
            <person name="Kubenka K."/>
            <person name="Mamidi S."/>
            <person name="Mattison C."/>
            <person name="Monteros M."/>
            <person name="Pisani C."/>
            <person name="Plott C."/>
            <person name="Rajasekar S."/>
            <person name="Rhein H.S."/>
            <person name="Rohla C."/>
            <person name="Song M."/>
            <person name="Hilaire R.S."/>
            <person name="Shu S."/>
            <person name="Wells L."/>
            <person name="Wang X."/>
            <person name="Webber J."/>
            <person name="Heerema R.J."/>
            <person name="Klein P."/>
            <person name="Conner P."/>
            <person name="Grauke L."/>
            <person name="Grimwood J."/>
            <person name="Schmutz J."/>
            <person name="Randall J.J."/>
        </authorList>
    </citation>
    <scope>NUCLEOTIDE SEQUENCE</scope>
    <source>
        <tissue evidence="17">Leaf</tissue>
    </source>
</reference>
<name>A0A922A305_CARIL</name>
<evidence type="ECO:0000256" key="11">
    <source>
        <dbReference type="ARBA" id="ARBA00023136"/>
    </source>
</evidence>
<dbReference type="InterPro" id="IPR000719">
    <property type="entry name" value="Prot_kinase_dom"/>
</dbReference>
<evidence type="ECO:0000259" key="16">
    <source>
        <dbReference type="PROSITE" id="PS50011"/>
    </source>
</evidence>
<sequence>MPPPPLGLRILELLQQRLDQQEGSTETVKFFTVNELQKATKNYDKSRIIGQGGFGTVYKGFLADNKIVAIKKCSIEHKNHIEEFINEVVVLSQINHRHVVKFLGCCLEKQVTLLVYEFVPNGTLFKYIHQESNASTFTWETRLRIAAEIAEALWYLHSKASIPIIHRDVKSTNILLDDDFTAKVSDFGISRLVPRDRDGDQMRKITLVHGTFGYLDLEYFATH</sequence>
<keyword evidence="10" id="KW-1133">Transmembrane helix</keyword>
<feature type="binding site" evidence="14">
    <location>
        <position position="72"/>
    </location>
    <ligand>
        <name>ATP</name>
        <dbReference type="ChEBI" id="CHEBI:30616"/>
    </ligand>
</feature>
<dbReference type="GO" id="GO:0004674">
    <property type="term" value="F:protein serine/threonine kinase activity"/>
    <property type="evidence" value="ECO:0007669"/>
    <property type="project" value="UniProtKB-KW"/>
</dbReference>
<dbReference type="EMBL" id="CM031839">
    <property type="protein sequence ID" value="KAG6674123.1"/>
    <property type="molecule type" value="Genomic_DNA"/>
</dbReference>
<dbReference type="EC" id="2.7.11.1" evidence="2"/>
<keyword evidence="4" id="KW-0808">Transferase</keyword>
<comment type="catalytic activity">
    <reaction evidence="12">
        <text>L-threonyl-[protein] + ATP = O-phospho-L-threonyl-[protein] + ADP + H(+)</text>
        <dbReference type="Rhea" id="RHEA:46608"/>
        <dbReference type="Rhea" id="RHEA-COMP:11060"/>
        <dbReference type="Rhea" id="RHEA-COMP:11605"/>
        <dbReference type="ChEBI" id="CHEBI:15378"/>
        <dbReference type="ChEBI" id="CHEBI:30013"/>
        <dbReference type="ChEBI" id="CHEBI:30616"/>
        <dbReference type="ChEBI" id="CHEBI:61977"/>
        <dbReference type="ChEBI" id="CHEBI:456216"/>
        <dbReference type="EC" id="2.7.11.1"/>
    </reaction>
</comment>
<keyword evidence="5" id="KW-0812">Transmembrane</keyword>
<comment type="catalytic activity">
    <reaction evidence="13">
        <text>L-seryl-[protein] + ATP = O-phospho-L-seryl-[protein] + ADP + H(+)</text>
        <dbReference type="Rhea" id="RHEA:17989"/>
        <dbReference type="Rhea" id="RHEA-COMP:9863"/>
        <dbReference type="Rhea" id="RHEA-COMP:11604"/>
        <dbReference type="ChEBI" id="CHEBI:15378"/>
        <dbReference type="ChEBI" id="CHEBI:29999"/>
        <dbReference type="ChEBI" id="CHEBI:30616"/>
        <dbReference type="ChEBI" id="CHEBI:83421"/>
        <dbReference type="ChEBI" id="CHEBI:456216"/>
        <dbReference type="EC" id="2.7.11.1"/>
    </reaction>
</comment>
<dbReference type="FunFam" id="3.30.200.20:FF:000043">
    <property type="entry name" value="Wall-associated receptor kinase 2"/>
    <property type="match status" value="1"/>
</dbReference>
<evidence type="ECO:0000256" key="1">
    <source>
        <dbReference type="ARBA" id="ARBA00004479"/>
    </source>
</evidence>
<evidence type="ECO:0000313" key="18">
    <source>
        <dbReference type="Proteomes" id="UP000811246"/>
    </source>
</evidence>
<evidence type="ECO:0000256" key="7">
    <source>
        <dbReference type="ARBA" id="ARBA00022741"/>
    </source>
</evidence>
<accession>A0A922A305</accession>
<keyword evidence="3 15" id="KW-0723">Serine/threonine-protein kinase</keyword>
<evidence type="ECO:0000256" key="5">
    <source>
        <dbReference type="ARBA" id="ARBA00022692"/>
    </source>
</evidence>
<evidence type="ECO:0000256" key="13">
    <source>
        <dbReference type="ARBA" id="ARBA00048679"/>
    </source>
</evidence>
<dbReference type="InterPro" id="IPR001245">
    <property type="entry name" value="Ser-Thr/Tyr_kinase_cat_dom"/>
</dbReference>
<keyword evidence="8" id="KW-0418">Kinase</keyword>
<keyword evidence="9 14" id="KW-0067">ATP-binding</keyword>
<dbReference type="Pfam" id="PF07714">
    <property type="entry name" value="PK_Tyr_Ser-Thr"/>
    <property type="match status" value="1"/>
</dbReference>
<dbReference type="InterPro" id="IPR008271">
    <property type="entry name" value="Ser/Thr_kinase_AS"/>
</dbReference>
<gene>
    <name evidence="17" type="ORF">I3842_15G026200</name>
</gene>
<evidence type="ECO:0000256" key="12">
    <source>
        <dbReference type="ARBA" id="ARBA00047899"/>
    </source>
</evidence>
<dbReference type="Proteomes" id="UP000811246">
    <property type="component" value="Chromosome 15"/>
</dbReference>
<evidence type="ECO:0000256" key="4">
    <source>
        <dbReference type="ARBA" id="ARBA00022679"/>
    </source>
</evidence>
<dbReference type="PROSITE" id="PS00107">
    <property type="entry name" value="PROTEIN_KINASE_ATP"/>
    <property type="match status" value="1"/>
</dbReference>
<evidence type="ECO:0000256" key="10">
    <source>
        <dbReference type="ARBA" id="ARBA00022989"/>
    </source>
</evidence>
<keyword evidence="11" id="KW-0472">Membrane</keyword>
<evidence type="ECO:0000256" key="9">
    <source>
        <dbReference type="ARBA" id="ARBA00022840"/>
    </source>
</evidence>
<dbReference type="GO" id="GO:0007166">
    <property type="term" value="P:cell surface receptor signaling pathway"/>
    <property type="evidence" value="ECO:0007669"/>
    <property type="project" value="InterPro"/>
</dbReference>
<comment type="similarity">
    <text evidence="15">Belongs to the protein kinase superfamily.</text>
</comment>
<evidence type="ECO:0000256" key="2">
    <source>
        <dbReference type="ARBA" id="ARBA00012513"/>
    </source>
</evidence>
<evidence type="ECO:0000256" key="8">
    <source>
        <dbReference type="ARBA" id="ARBA00022777"/>
    </source>
</evidence>
<dbReference type="PROSITE" id="PS50011">
    <property type="entry name" value="PROTEIN_KINASE_DOM"/>
    <property type="match status" value="1"/>
</dbReference>
<dbReference type="InterPro" id="IPR045274">
    <property type="entry name" value="WAK-like"/>
</dbReference>
<dbReference type="GO" id="GO:0005524">
    <property type="term" value="F:ATP binding"/>
    <property type="evidence" value="ECO:0007669"/>
    <property type="project" value="UniProtKB-UniRule"/>
</dbReference>
<dbReference type="InterPro" id="IPR017441">
    <property type="entry name" value="Protein_kinase_ATP_BS"/>
</dbReference>
<dbReference type="PANTHER" id="PTHR27005">
    <property type="entry name" value="WALL-ASSOCIATED RECEPTOR KINASE-LIKE 21"/>
    <property type="match status" value="1"/>
</dbReference>
<evidence type="ECO:0000256" key="14">
    <source>
        <dbReference type="PROSITE-ProRule" id="PRU10141"/>
    </source>
</evidence>
<dbReference type="GO" id="GO:0005886">
    <property type="term" value="C:plasma membrane"/>
    <property type="evidence" value="ECO:0007669"/>
    <property type="project" value="TreeGrafter"/>
</dbReference>
<comment type="subcellular location">
    <subcellularLocation>
        <location evidence="1">Membrane</location>
        <topology evidence="1">Single-pass type I membrane protein</topology>
    </subcellularLocation>
</comment>
<dbReference type="SMART" id="SM00220">
    <property type="entry name" value="S_TKc"/>
    <property type="match status" value="1"/>
</dbReference>
<evidence type="ECO:0000256" key="3">
    <source>
        <dbReference type="ARBA" id="ARBA00022527"/>
    </source>
</evidence>